<evidence type="ECO:0000313" key="2">
    <source>
        <dbReference type="Proteomes" id="UP000004995"/>
    </source>
</evidence>
<protein>
    <submittedName>
        <fullName evidence="1">Uncharacterized protein</fullName>
    </submittedName>
</protein>
<reference evidence="1" key="2">
    <citation type="submission" date="2018-08" db="UniProtKB">
        <authorList>
            <consortium name="EnsemblPlants"/>
        </authorList>
    </citation>
    <scope>IDENTIFICATION</scope>
    <source>
        <strain evidence="1">Yugu1</strain>
    </source>
</reference>
<proteinExistence type="predicted"/>
<reference evidence="2" key="1">
    <citation type="journal article" date="2012" name="Nat. Biotechnol.">
        <title>Reference genome sequence of the model plant Setaria.</title>
        <authorList>
            <person name="Bennetzen J.L."/>
            <person name="Schmutz J."/>
            <person name="Wang H."/>
            <person name="Percifield R."/>
            <person name="Hawkins J."/>
            <person name="Pontaroli A.C."/>
            <person name="Estep M."/>
            <person name="Feng L."/>
            <person name="Vaughn J.N."/>
            <person name="Grimwood J."/>
            <person name="Jenkins J."/>
            <person name="Barry K."/>
            <person name="Lindquist E."/>
            <person name="Hellsten U."/>
            <person name="Deshpande S."/>
            <person name="Wang X."/>
            <person name="Wu X."/>
            <person name="Mitros T."/>
            <person name="Triplett J."/>
            <person name="Yang X."/>
            <person name="Ye C.Y."/>
            <person name="Mauro-Herrera M."/>
            <person name="Wang L."/>
            <person name="Li P."/>
            <person name="Sharma M."/>
            <person name="Sharma R."/>
            <person name="Ronald P.C."/>
            <person name="Panaud O."/>
            <person name="Kellogg E.A."/>
            <person name="Brutnell T.P."/>
            <person name="Doust A.N."/>
            <person name="Tuskan G.A."/>
            <person name="Rokhsar D."/>
            <person name="Devos K.M."/>
        </authorList>
    </citation>
    <scope>NUCLEOTIDE SEQUENCE [LARGE SCALE GENOMIC DNA]</scope>
    <source>
        <strain evidence="2">cv. Yugu1</strain>
    </source>
</reference>
<name>K4A489_SETIT</name>
<evidence type="ECO:0000313" key="1">
    <source>
        <dbReference type="EnsemblPlants" id="KQL23662"/>
    </source>
</evidence>
<dbReference type="EnsemblPlants" id="KQL23662">
    <property type="protein sequence ID" value="KQL23662"/>
    <property type="gene ID" value="SETIT_033693mg"/>
</dbReference>
<dbReference type="AlphaFoldDB" id="K4A489"/>
<dbReference type="InParanoid" id="K4A489"/>
<dbReference type="Gramene" id="KQL23662">
    <property type="protein sequence ID" value="KQL23662"/>
    <property type="gene ID" value="SETIT_033693mg"/>
</dbReference>
<keyword evidence="2" id="KW-1185">Reference proteome</keyword>
<dbReference type="HOGENOM" id="CLU_3160896_0_0_1"/>
<sequence>MLMSYPGSARRGFLLGSNSLRTFYFFWANFPLCSCMHNKFVLDACNSK</sequence>
<dbReference type="Proteomes" id="UP000004995">
    <property type="component" value="Unassembled WGS sequence"/>
</dbReference>
<accession>K4A489</accession>
<organism evidence="1 2">
    <name type="scientific">Setaria italica</name>
    <name type="common">Foxtail millet</name>
    <name type="synonym">Panicum italicum</name>
    <dbReference type="NCBI Taxonomy" id="4555"/>
    <lineage>
        <taxon>Eukaryota</taxon>
        <taxon>Viridiplantae</taxon>
        <taxon>Streptophyta</taxon>
        <taxon>Embryophyta</taxon>
        <taxon>Tracheophyta</taxon>
        <taxon>Spermatophyta</taxon>
        <taxon>Magnoliopsida</taxon>
        <taxon>Liliopsida</taxon>
        <taxon>Poales</taxon>
        <taxon>Poaceae</taxon>
        <taxon>PACMAD clade</taxon>
        <taxon>Panicoideae</taxon>
        <taxon>Panicodae</taxon>
        <taxon>Paniceae</taxon>
        <taxon>Cenchrinae</taxon>
        <taxon>Setaria</taxon>
    </lineage>
</organism>
<dbReference type="EMBL" id="AGNK02000895">
    <property type="status" value="NOT_ANNOTATED_CDS"/>
    <property type="molecule type" value="Genomic_DNA"/>
</dbReference>